<dbReference type="AlphaFoldDB" id="A0A2S7XR28"/>
<evidence type="ECO:0000256" key="4">
    <source>
        <dbReference type="ARBA" id="ARBA00047942"/>
    </source>
</evidence>
<feature type="domain" description="MmeI-like helicase spacer" evidence="5">
    <location>
        <begin position="183"/>
        <end position="252"/>
    </location>
</feature>
<evidence type="ECO:0000256" key="2">
    <source>
        <dbReference type="ARBA" id="ARBA00022603"/>
    </source>
</evidence>
<comment type="catalytic activity">
    <reaction evidence="4">
        <text>a 2'-deoxyadenosine in DNA + S-adenosyl-L-methionine = an N(6)-methyl-2'-deoxyadenosine in DNA + S-adenosyl-L-homocysteine + H(+)</text>
        <dbReference type="Rhea" id="RHEA:15197"/>
        <dbReference type="Rhea" id="RHEA-COMP:12418"/>
        <dbReference type="Rhea" id="RHEA-COMP:12419"/>
        <dbReference type="ChEBI" id="CHEBI:15378"/>
        <dbReference type="ChEBI" id="CHEBI:57856"/>
        <dbReference type="ChEBI" id="CHEBI:59789"/>
        <dbReference type="ChEBI" id="CHEBI:90615"/>
        <dbReference type="ChEBI" id="CHEBI:90616"/>
        <dbReference type="EC" id="2.1.1.72"/>
    </reaction>
</comment>
<dbReference type="InterPro" id="IPR050953">
    <property type="entry name" value="N4_N6_ade-DNA_methylase"/>
</dbReference>
<evidence type="ECO:0000259" key="6">
    <source>
        <dbReference type="Pfam" id="PF20466"/>
    </source>
</evidence>
<reference evidence="8 9" key="1">
    <citation type="submission" date="2018-01" db="EMBL/GenBank/DDBJ databases">
        <title>The complete genome sequence of Chromatium okenii LaCa, a purple sulfur bacterium with a turbulent life.</title>
        <authorList>
            <person name="Luedin S.M."/>
            <person name="Liechti N."/>
            <person name="Storelli N."/>
            <person name="Danza F."/>
            <person name="Wittwer M."/>
            <person name="Pothier J.F."/>
            <person name="Tonolla M.A."/>
        </authorList>
    </citation>
    <scope>NUCLEOTIDE SEQUENCE [LARGE SCALE GENOMIC DNA]</scope>
    <source>
        <strain evidence="8 9">LaCa</strain>
    </source>
</reference>
<keyword evidence="9" id="KW-1185">Reference proteome</keyword>
<dbReference type="InterPro" id="IPR002052">
    <property type="entry name" value="DNA_methylase_N6_adenine_CS"/>
</dbReference>
<dbReference type="Pfam" id="PF20473">
    <property type="entry name" value="MmeI_Mtase"/>
    <property type="match status" value="1"/>
</dbReference>
<organism evidence="8 9">
    <name type="scientific">Chromatium okenii</name>
    <dbReference type="NCBI Taxonomy" id="61644"/>
    <lineage>
        <taxon>Bacteria</taxon>
        <taxon>Pseudomonadati</taxon>
        <taxon>Pseudomonadota</taxon>
        <taxon>Gammaproteobacteria</taxon>
        <taxon>Chromatiales</taxon>
        <taxon>Chromatiaceae</taxon>
        <taxon>Chromatium</taxon>
    </lineage>
</organism>
<evidence type="ECO:0000313" key="9">
    <source>
        <dbReference type="Proteomes" id="UP000239936"/>
    </source>
</evidence>
<dbReference type="EMBL" id="PPGH01000035">
    <property type="protein sequence ID" value="PQJ96165.1"/>
    <property type="molecule type" value="Genomic_DNA"/>
</dbReference>
<dbReference type="GO" id="GO:0003676">
    <property type="term" value="F:nucleic acid binding"/>
    <property type="evidence" value="ECO:0007669"/>
    <property type="project" value="InterPro"/>
</dbReference>
<dbReference type="RefSeq" id="WP_105073798.1">
    <property type="nucleotide sequence ID" value="NZ_PPGH01000035.1"/>
</dbReference>
<dbReference type="InterPro" id="IPR046819">
    <property type="entry name" value="MmeI_hel"/>
</dbReference>
<evidence type="ECO:0000256" key="1">
    <source>
        <dbReference type="ARBA" id="ARBA00011900"/>
    </source>
</evidence>
<dbReference type="EC" id="2.1.1.72" evidence="1"/>
<dbReference type="Pfam" id="PF20466">
    <property type="entry name" value="MmeI_TRD"/>
    <property type="match status" value="1"/>
</dbReference>
<evidence type="ECO:0000259" key="5">
    <source>
        <dbReference type="Pfam" id="PF20465"/>
    </source>
</evidence>
<dbReference type="GO" id="GO:0032259">
    <property type="term" value="P:methylation"/>
    <property type="evidence" value="ECO:0007669"/>
    <property type="project" value="UniProtKB-KW"/>
</dbReference>
<accession>A0A2S7XR28</accession>
<keyword evidence="2 8" id="KW-0489">Methyltransferase</keyword>
<dbReference type="PRINTS" id="PR00507">
    <property type="entry name" value="N12N6MTFRASE"/>
</dbReference>
<dbReference type="SUPFAM" id="SSF53335">
    <property type="entry name" value="S-adenosyl-L-methionine-dependent methyltransferases"/>
    <property type="match status" value="1"/>
</dbReference>
<dbReference type="Proteomes" id="UP000239936">
    <property type="component" value="Unassembled WGS sequence"/>
</dbReference>
<dbReference type="Pfam" id="PF20465">
    <property type="entry name" value="MmeI_hel"/>
    <property type="match status" value="1"/>
</dbReference>
<dbReference type="PANTHER" id="PTHR33841">
    <property type="entry name" value="DNA METHYLTRANSFERASE YEEA-RELATED"/>
    <property type="match status" value="1"/>
</dbReference>
<dbReference type="PROSITE" id="PS00092">
    <property type="entry name" value="N6_MTASE"/>
    <property type="match status" value="1"/>
</dbReference>
<comment type="caution">
    <text evidence="8">The sequence shown here is derived from an EMBL/GenBank/DDBJ whole genome shotgun (WGS) entry which is preliminary data.</text>
</comment>
<feature type="domain" description="MmeI-like target recognition" evidence="6">
    <location>
        <begin position="793"/>
        <end position="853"/>
    </location>
</feature>
<evidence type="ECO:0000259" key="7">
    <source>
        <dbReference type="Pfam" id="PF20473"/>
    </source>
</evidence>
<dbReference type="InterPro" id="IPR046816">
    <property type="entry name" value="MmeI_Mtase"/>
</dbReference>
<evidence type="ECO:0000256" key="3">
    <source>
        <dbReference type="ARBA" id="ARBA00022679"/>
    </source>
</evidence>
<dbReference type="InterPro" id="IPR046820">
    <property type="entry name" value="MmeI_TRD"/>
</dbReference>
<keyword evidence="3 8" id="KW-0808">Transferase</keyword>
<evidence type="ECO:0000313" key="8">
    <source>
        <dbReference type="EMBL" id="PQJ96165.1"/>
    </source>
</evidence>
<proteinExistence type="predicted"/>
<dbReference type="Gene3D" id="3.40.50.150">
    <property type="entry name" value="Vaccinia Virus protein VP39"/>
    <property type="match status" value="1"/>
</dbReference>
<dbReference type="OrthoDB" id="5749002at2"/>
<feature type="domain" description="MmeI-like DNA-methyltransferase" evidence="7">
    <location>
        <begin position="383"/>
        <end position="624"/>
    </location>
</feature>
<gene>
    <name evidence="8" type="ORF">CXB77_10205</name>
</gene>
<dbReference type="PANTHER" id="PTHR33841:SF1">
    <property type="entry name" value="DNA METHYLTRANSFERASE A"/>
    <property type="match status" value="1"/>
</dbReference>
<protein>
    <recommendedName>
        <fullName evidence="1">site-specific DNA-methyltransferase (adenine-specific)</fullName>
        <ecNumber evidence="1">2.1.1.72</ecNumber>
    </recommendedName>
</protein>
<name>A0A2S7XR28_9GAMM</name>
<dbReference type="InterPro" id="IPR029063">
    <property type="entry name" value="SAM-dependent_MTases_sf"/>
</dbReference>
<sequence length="993" mass="110636">MTPDQFIAKWQATTLKERSAAQEHFIDLCRLLNEPTPAEIDPNGEFYCFERGAKKTTGSDGWADVWKRNCFGWEYKGKRKNLNEAFVQLHRYAPALGNPPLLIVSDMEHIIIHTAFNGTVPDKHQLALNDLRDPAQLRLLKWAFTEPERLRPTLTTAELTEKAARQFGELAQTLCERGHDTTQVAHFCQQILFCFFAEDIGLLPNQLFSKLLEIGQQRLEHLPATLTNLFNTMATGGFFGNDPVDWFNGGLFDAATPLPLNRADVVTLRELAQLNWSAIEPSILGTLFERGLDPNQREQLGAHYTDPASIMRLVNPVVLEPLRAEWRTQQTAIAALLEKVAGLKSKADKAIATANTTALTTEAANKVGKVRTDASNAEAKAKKQIEKRCRDFLMRLQNFRIIDPACGSGNFLLLALRGLKDLEHEVILDAERLGLPASFPKVGPENVLGIELNAYAAELARVTVWIGEIQWMLNHGFSLAKNPILKKINIIDQRDAVVNADGAEPHWPAADVIVGNPPFLGGSKKRSVLGDDYFSTLETIYAGRISGGADFVTYWFEKARMQIEIGKAKAAGLVSTNSIRGGANRKVLERICATTTIFNAWSDEPWINSGAAVRVSLICFGNTKLKPVLNGEAVAEIYADLTGINNETKADLTTAKSLKENSGACIRGLAKVGQFDVPGDLARQWLNLPNAHGKSNLDVLKPWANGMDIARRSSDNWLIDYGNSLSENQAAFYEAPFEYVLEHVKAQREAQRDEKRKTYWWRLGRSGIEIRTALNPLARYIATPMVAKHRLFVWLDKRVFPDQQLIVIARADDTTFGILHSHFHEIWALRMGTSLGATPRYTPTTTFETFPFPIGLTPADTGGAIETLDSGAVIPTVAAEYQDNAKAIAEAVFQLNQLREEWLNPPEWIERQPEVVAGYLDRILPKPEYAAKLKKRTLTNLYNEHPASLANAHRQLDLAVAAAYGWENDAAEFNEAEILQRLLALNLARNSRK</sequence>
<dbReference type="GO" id="GO:0009007">
    <property type="term" value="F:site-specific DNA-methyltransferase (adenine-specific) activity"/>
    <property type="evidence" value="ECO:0007669"/>
    <property type="project" value="UniProtKB-EC"/>
</dbReference>